<dbReference type="OrthoDB" id="765989at2759"/>
<organism evidence="3 4">
    <name type="scientific">Protea cynaroides</name>
    <dbReference type="NCBI Taxonomy" id="273540"/>
    <lineage>
        <taxon>Eukaryota</taxon>
        <taxon>Viridiplantae</taxon>
        <taxon>Streptophyta</taxon>
        <taxon>Embryophyta</taxon>
        <taxon>Tracheophyta</taxon>
        <taxon>Spermatophyta</taxon>
        <taxon>Magnoliopsida</taxon>
        <taxon>Proteales</taxon>
        <taxon>Proteaceae</taxon>
        <taxon>Protea</taxon>
    </lineage>
</organism>
<dbReference type="PANTHER" id="PTHR33985:SF2">
    <property type="entry name" value="EXPRESSED PROTEIN"/>
    <property type="match status" value="1"/>
</dbReference>
<dbReference type="SMART" id="SM00554">
    <property type="entry name" value="FAS1"/>
    <property type="match status" value="2"/>
</dbReference>
<evidence type="ECO:0000313" key="3">
    <source>
        <dbReference type="EMBL" id="KAJ4963797.1"/>
    </source>
</evidence>
<protein>
    <recommendedName>
        <fullName evidence="2">FAS1 domain-containing protein</fullName>
    </recommendedName>
</protein>
<comment type="caution">
    <text evidence="3">The sequence shown here is derived from an EMBL/GenBank/DDBJ whole genome shotgun (WGS) entry which is preliminary data.</text>
</comment>
<dbReference type="Gene3D" id="2.30.180.10">
    <property type="entry name" value="FAS1 domain"/>
    <property type="match status" value="2"/>
</dbReference>
<keyword evidence="4" id="KW-1185">Reference proteome</keyword>
<evidence type="ECO:0000256" key="1">
    <source>
        <dbReference type="ARBA" id="ARBA00007843"/>
    </source>
</evidence>
<evidence type="ECO:0000259" key="2">
    <source>
        <dbReference type="PROSITE" id="PS50213"/>
    </source>
</evidence>
<dbReference type="PROSITE" id="PS50213">
    <property type="entry name" value="FAS1"/>
    <property type="match status" value="1"/>
</dbReference>
<comment type="similarity">
    <text evidence="1">Belongs to the fasciclin-like AGP family.</text>
</comment>
<evidence type="ECO:0000313" key="4">
    <source>
        <dbReference type="Proteomes" id="UP001141806"/>
    </source>
</evidence>
<reference evidence="3" key="1">
    <citation type="journal article" date="2023" name="Plant J.">
        <title>The genome of the king protea, Protea cynaroides.</title>
        <authorList>
            <person name="Chang J."/>
            <person name="Duong T.A."/>
            <person name="Schoeman C."/>
            <person name="Ma X."/>
            <person name="Roodt D."/>
            <person name="Barker N."/>
            <person name="Li Z."/>
            <person name="Van de Peer Y."/>
            <person name="Mizrachi E."/>
        </authorList>
    </citation>
    <scope>NUCLEOTIDE SEQUENCE</scope>
    <source>
        <tissue evidence="3">Young leaves</tissue>
    </source>
</reference>
<dbReference type="AlphaFoldDB" id="A0A9Q0K5P1"/>
<dbReference type="InterPro" id="IPR000782">
    <property type="entry name" value="FAS1_domain"/>
</dbReference>
<dbReference type="PANTHER" id="PTHR33985">
    <property type="entry name" value="OS02G0491300 PROTEIN-RELATED"/>
    <property type="match status" value="1"/>
</dbReference>
<name>A0A9Q0K5P1_9MAGN</name>
<dbReference type="InterPro" id="IPR036378">
    <property type="entry name" value="FAS1_dom_sf"/>
</dbReference>
<dbReference type="InterPro" id="IPR052806">
    <property type="entry name" value="Fasciclin-like_AGP"/>
</dbReference>
<sequence length="325" mass="34929">MLFAPSDASIQSCVSCSVTQLLREHMVPGIFSFDYLHKIAFGTKLETMSPGRCITVTSAENNTKIYIGGVEITHPDLYNNGVVVVHGLQGFVAPLSPSSCNVGRMNSLSFPTTPSFADHSHSVSQYPLMKLMLRDAMLRLRNNGFSVVSLALWMKYPELVNLRNMTVFAVDDESIFAGGNAYISSVRFHIVPDRLLMDADLANLPMGTVLPTLETGQTLVVTTAGAGGASSIRINYVRVRNPDVMHNLNIVVYNVVWPFPHIHPPAFAGIGRGSALDMSVDRALQTDDGDKVGGGTWAVAQGGGCASSAPSAVQETLVSDDYHGL</sequence>
<dbReference type="SUPFAM" id="SSF82153">
    <property type="entry name" value="FAS1 domain"/>
    <property type="match status" value="2"/>
</dbReference>
<accession>A0A9Q0K5P1</accession>
<dbReference type="Proteomes" id="UP001141806">
    <property type="component" value="Unassembled WGS sequence"/>
</dbReference>
<gene>
    <name evidence="3" type="ORF">NE237_023736</name>
</gene>
<dbReference type="EMBL" id="JAMYWD010000008">
    <property type="protein sequence ID" value="KAJ4963797.1"/>
    <property type="molecule type" value="Genomic_DNA"/>
</dbReference>
<proteinExistence type="inferred from homology"/>
<feature type="domain" description="FAS1" evidence="2">
    <location>
        <begin position="1"/>
        <end position="91"/>
    </location>
</feature>